<dbReference type="GO" id="GO:0003700">
    <property type="term" value="F:DNA-binding transcription factor activity"/>
    <property type="evidence" value="ECO:0007669"/>
    <property type="project" value="TreeGrafter"/>
</dbReference>
<dbReference type="SUPFAM" id="SSF47459">
    <property type="entry name" value="HLH, helix-loop-helix DNA-binding domain"/>
    <property type="match status" value="1"/>
</dbReference>
<keyword evidence="2" id="KW-0805">Transcription regulation</keyword>
<keyword evidence="7" id="KW-1185">Reference proteome</keyword>
<evidence type="ECO:0000259" key="5">
    <source>
        <dbReference type="PROSITE" id="PS50888"/>
    </source>
</evidence>
<dbReference type="InterPro" id="IPR036638">
    <property type="entry name" value="HLH_DNA-bd_sf"/>
</dbReference>
<sequence length="153" mass="17538">MATHFTKEFQNLKQSFSSFLDIDSNMQIISNFPQHGFHNLGEFSLEKLPVIPGPNFLEISLKCFQIPRMLRRNISSLLQSSGKEKRARTSENGEKKEEVVHVRARRGQATDSHSLAERDRRGKINERLKFLQSIVPGCYKTMGMALMLDEIIS</sequence>
<dbReference type="PANTHER" id="PTHR12565">
    <property type="entry name" value="STEROL REGULATORY ELEMENT-BINDING PROTEIN"/>
    <property type="match status" value="1"/>
</dbReference>
<dbReference type="EMBL" id="BAABME010004260">
    <property type="protein sequence ID" value="GAA0161727.1"/>
    <property type="molecule type" value="Genomic_DNA"/>
</dbReference>
<accession>A0AAV3QHV3</accession>
<proteinExistence type="predicted"/>
<evidence type="ECO:0000313" key="6">
    <source>
        <dbReference type="EMBL" id="GAA0161727.1"/>
    </source>
</evidence>
<comment type="caution">
    <text evidence="6">The sequence shown here is derived from an EMBL/GenBank/DDBJ whole genome shotgun (WGS) entry which is preliminary data.</text>
</comment>
<comment type="subcellular location">
    <subcellularLocation>
        <location evidence="1">Nucleus</location>
    </subcellularLocation>
</comment>
<evidence type="ECO:0000256" key="2">
    <source>
        <dbReference type="ARBA" id="ARBA00023015"/>
    </source>
</evidence>
<dbReference type="Proteomes" id="UP001454036">
    <property type="component" value="Unassembled WGS sequence"/>
</dbReference>
<dbReference type="PROSITE" id="PS50888">
    <property type="entry name" value="BHLH"/>
    <property type="match status" value="1"/>
</dbReference>
<dbReference type="Gene3D" id="4.10.280.10">
    <property type="entry name" value="Helix-loop-helix DNA-binding domain"/>
    <property type="match status" value="1"/>
</dbReference>
<evidence type="ECO:0000256" key="1">
    <source>
        <dbReference type="ARBA" id="ARBA00004123"/>
    </source>
</evidence>
<dbReference type="AlphaFoldDB" id="A0AAV3QHV3"/>
<dbReference type="GO" id="GO:0046983">
    <property type="term" value="F:protein dimerization activity"/>
    <property type="evidence" value="ECO:0007669"/>
    <property type="project" value="InterPro"/>
</dbReference>
<protein>
    <recommendedName>
        <fullName evidence="5">BHLH domain-containing protein</fullName>
    </recommendedName>
</protein>
<reference evidence="6 7" key="1">
    <citation type="submission" date="2024-01" db="EMBL/GenBank/DDBJ databases">
        <title>The complete chloroplast genome sequence of Lithospermum erythrorhizon: insights into the phylogenetic relationship among Boraginaceae species and the maternal lineages of purple gromwells.</title>
        <authorList>
            <person name="Okada T."/>
            <person name="Watanabe K."/>
        </authorList>
    </citation>
    <scope>NUCLEOTIDE SEQUENCE [LARGE SCALE GENOMIC DNA]</scope>
</reference>
<evidence type="ECO:0000256" key="4">
    <source>
        <dbReference type="ARBA" id="ARBA00023242"/>
    </source>
</evidence>
<name>A0AAV3QHV3_LITER</name>
<dbReference type="PANTHER" id="PTHR12565:SF340">
    <property type="entry name" value="TRANSCRIPTION FACTOR BEE 3"/>
    <property type="match status" value="1"/>
</dbReference>
<organism evidence="6 7">
    <name type="scientific">Lithospermum erythrorhizon</name>
    <name type="common">Purple gromwell</name>
    <name type="synonym">Lithospermum officinale var. erythrorhizon</name>
    <dbReference type="NCBI Taxonomy" id="34254"/>
    <lineage>
        <taxon>Eukaryota</taxon>
        <taxon>Viridiplantae</taxon>
        <taxon>Streptophyta</taxon>
        <taxon>Embryophyta</taxon>
        <taxon>Tracheophyta</taxon>
        <taxon>Spermatophyta</taxon>
        <taxon>Magnoliopsida</taxon>
        <taxon>eudicotyledons</taxon>
        <taxon>Gunneridae</taxon>
        <taxon>Pentapetalae</taxon>
        <taxon>asterids</taxon>
        <taxon>lamiids</taxon>
        <taxon>Boraginales</taxon>
        <taxon>Boraginaceae</taxon>
        <taxon>Boraginoideae</taxon>
        <taxon>Lithospermeae</taxon>
        <taxon>Lithospermum</taxon>
    </lineage>
</organism>
<keyword evidence="3" id="KW-0804">Transcription</keyword>
<evidence type="ECO:0000313" key="7">
    <source>
        <dbReference type="Proteomes" id="UP001454036"/>
    </source>
</evidence>
<dbReference type="GO" id="GO:0005634">
    <property type="term" value="C:nucleus"/>
    <property type="evidence" value="ECO:0007669"/>
    <property type="project" value="UniProtKB-SubCell"/>
</dbReference>
<feature type="domain" description="BHLH" evidence="5">
    <location>
        <begin position="108"/>
        <end position="153"/>
    </location>
</feature>
<gene>
    <name evidence="6" type="ORF">LIER_17977</name>
</gene>
<dbReference type="InterPro" id="IPR024097">
    <property type="entry name" value="bHLH_ZIP_TF"/>
</dbReference>
<evidence type="ECO:0000256" key="3">
    <source>
        <dbReference type="ARBA" id="ARBA00023163"/>
    </source>
</evidence>
<keyword evidence="4" id="KW-0539">Nucleus</keyword>
<dbReference type="Pfam" id="PF00010">
    <property type="entry name" value="HLH"/>
    <property type="match status" value="1"/>
</dbReference>
<dbReference type="InterPro" id="IPR011598">
    <property type="entry name" value="bHLH_dom"/>
</dbReference>